<reference evidence="2 5" key="2">
    <citation type="submission" date="2011-04" db="EMBL/GenBank/DDBJ databases">
        <title>The complete genome of Selenomonas sputigena DSM 20758.</title>
        <authorList>
            <consortium name="US DOE Joint Genome Institute (JGI-PGF)"/>
            <person name="Lucas S."/>
            <person name="Copeland A."/>
            <person name="Lapidus A."/>
            <person name="Bruce D."/>
            <person name="Goodwin L."/>
            <person name="Pitluck S."/>
            <person name="Peters L."/>
            <person name="Kyrpides N."/>
            <person name="Mavromatis K."/>
            <person name="Ivanova N."/>
            <person name="Ovchinnikova G."/>
            <person name="Teshima H."/>
            <person name="Detter J.C."/>
            <person name="Tapia R."/>
            <person name="Han C."/>
            <person name="Land M."/>
            <person name="Hauser L."/>
            <person name="Markowitz V."/>
            <person name="Cheng J.-F."/>
            <person name="Hugenholtz P."/>
            <person name="Woyke T."/>
            <person name="Wu D."/>
            <person name="Gronow S."/>
            <person name="Wellnitz S."/>
            <person name="Schneider S."/>
            <person name="Klenk H.-P."/>
            <person name="Eisen J.A."/>
        </authorList>
    </citation>
    <scope>NUCLEOTIDE SEQUENCE [LARGE SCALE GENOMIC DNA]</scope>
    <source>
        <strain evidence="2">ATCC 35185</strain>
        <strain evidence="5">ATCC 35185 / DSM 20758 / VPI D19B-28</strain>
    </source>
</reference>
<dbReference type="Proteomes" id="UP000011124">
    <property type="component" value="Chromosome"/>
</dbReference>
<dbReference type="KEGG" id="ssg:Selsp_1383"/>
<accession>C9LU27</accession>
<evidence type="ECO:0000256" key="1">
    <source>
        <dbReference type="SAM" id="MobiDB-lite"/>
    </source>
</evidence>
<dbReference type="AlphaFoldDB" id="C9LU27"/>
<dbReference type="EMBL" id="ACKP02000015">
    <property type="protein sequence ID" value="EEX77558.1"/>
    <property type="molecule type" value="Genomic_DNA"/>
</dbReference>
<name>C9LU27_SELS3</name>
<dbReference type="OrthoDB" id="1667160at2"/>
<proteinExistence type="predicted"/>
<reference evidence="3 4" key="1">
    <citation type="submission" date="2009-09" db="EMBL/GenBank/DDBJ databases">
        <authorList>
            <person name="Weinstock G."/>
            <person name="Sodergren E."/>
            <person name="Clifton S."/>
            <person name="Fulton L."/>
            <person name="Fulton B."/>
            <person name="Courtney L."/>
            <person name="Fronick C."/>
            <person name="Harrison M."/>
            <person name="Strong C."/>
            <person name="Farmer C."/>
            <person name="Delahaunty K."/>
            <person name="Markovic C."/>
            <person name="Hall O."/>
            <person name="Minx P."/>
            <person name="Tomlinson C."/>
            <person name="Mitreva M."/>
            <person name="Nelson J."/>
            <person name="Hou S."/>
            <person name="Wollam A."/>
            <person name="Pepin K.H."/>
            <person name="Johnson M."/>
            <person name="Bhonagiri V."/>
            <person name="Nash W.E."/>
            <person name="Warren W."/>
            <person name="Chinwalla A."/>
            <person name="Mardis E.R."/>
            <person name="Wilson R.K."/>
        </authorList>
    </citation>
    <scope>NUCLEOTIDE SEQUENCE [LARGE SCALE GENOMIC DNA]</scope>
    <source>
        <strain evidence="3">ATCC 35185</strain>
        <strain evidence="4">ATCC 35185 / DSM 20758 / VPI D19B-28</strain>
    </source>
</reference>
<dbReference type="EMBL" id="CP002637">
    <property type="protein sequence ID" value="AEC00342.1"/>
    <property type="molecule type" value="Genomic_DNA"/>
</dbReference>
<feature type="region of interest" description="Disordered" evidence="1">
    <location>
        <begin position="38"/>
        <end position="59"/>
    </location>
</feature>
<dbReference type="Proteomes" id="UP000003505">
    <property type="component" value="Unassembled WGS sequence"/>
</dbReference>
<sequence length="133" mass="13677">MNMIEKLGGHGLASAVGAVHKKKSEAAQDAFSAILRQMETGGGAPRGENSGDKNEEETTTVTKVMADGSVLVTVYRGTEIISENKTKATTAEKDSTVISTRTEHIGGVKEAELNGRTGAASGASAAMLLQSLG</sequence>
<dbReference type="HOGENOM" id="CLU_1905309_0_0_9"/>
<dbReference type="RefSeq" id="WP_006191986.1">
    <property type="nucleotide sequence ID" value="NC_015437.1"/>
</dbReference>
<gene>
    <name evidence="2" type="ordered locus">Selsp_1383</name>
    <name evidence="3" type="ORF">SELSPUOL_00833</name>
</gene>
<protein>
    <submittedName>
        <fullName evidence="3">Uncharacterized protein</fullName>
    </submittedName>
</protein>
<evidence type="ECO:0000313" key="5">
    <source>
        <dbReference type="Proteomes" id="UP000011124"/>
    </source>
</evidence>
<evidence type="ECO:0000313" key="3">
    <source>
        <dbReference type="EMBL" id="EEX77558.1"/>
    </source>
</evidence>
<evidence type="ECO:0000313" key="4">
    <source>
        <dbReference type="Proteomes" id="UP000003505"/>
    </source>
</evidence>
<organism evidence="3 4">
    <name type="scientific">Selenomonas sputigena (strain ATCC 35185 / DSM 20758 / CCUG 44933 / VPI D19B-28)</name>
    <dbReference type="NCBI Taxonomy" id="546271"/>
    <lineage>
        <taxon>Bacteria</taxon>
        <taxon>Bacillati</taxon>
        <taxon>Bacillota</taxon>
        <taxon>Negativicutes</taxon>
        <taxon>Selenomonadales</taxon>
        <taxon>Selenomonadaceae</taxon>
        <taxon>Selenomonas</taxon>
    </lineage>
</organism>
<keyword evidence="5" id="KW-1185">Reference proteome</keyword>
<evidence type="ECO:0000313" key="2">
    <source>
        <dbReference type="EMBL" id="AEC00342.1"/>
    </source>
</evidence>